<dbReference type="AlphaFoldDB" id="A0A376BT09"/>
<dbReference type="InterPro" id="IPR008861">
    <property type="entry name" value="GpX-like"/>
</dbReference>
<dbReference type="Pfam" id="PF05489">
    <property type="entry name" value="Phage_tail_X"/>
    <property type="match status" value="1"/>
</dbReference>
<reference evidence="1 2" key="1">
    <citation type="submission" date="2018-06" db="EMBL/GenBank/DDBJ databases">
        <authorList>
            <consortium name="Pathogen Informatics"/>
            <person name="Doyle S."/>
        </authorList>
    </citation>
    <scope>NUCLEOTIDE SEQUENCE [LARGE SCALE GENOMIC DNA]</scope>
    <source>
        <strain evidence="1 2">NCTC10283</strain>
    </source>
</reference>
<protein>
    <submittedName>
        <fullName evidence="1">Phage Tail Protein X</fullName>
    </submittedName>
</protein>
<dbReference type="RefSeq" id="WP_172540025.1">
    <property type="nucleotide sequence ID" value="NZ_CP091519.2"/>
</dbReference>
<dbReference type="Proteomes" id="UP000254209">
    <property type="component" value="Unassembled WGS sequence"/>
</dbReference>
<proteinExistence type="predicted"/>
<keyword evidence="2" id="KW-1185">Reference proteome</keyword>
<evidence type="ECO:0000313" key="1">
    <source>
        <dbReference type="EMBL" id="SSY80137.1"/>
    </source>
</evidence>
<sequence>MNGVLIYTTRDGDRWDTISHKHYGTAFEINRLIAANPHLSLAEQFESGLTVFVPVIQQTSNQQQQDMPPWMR</sequence>
<gene>
    <name evidence="1" type="ORF">NCTC10283_01691</name>
</gene>
<dbReference type="STRING" id="1120980.GCA_000745955_00804"/>
<evidence type="ECO:0000313" key="2">
    <source>
        <dbReference type="Proteomes" id="UP000254209"/>
    </source>
</evidence>
<dbReference type="EMBL" id="UFSO01000003">
    <property type="protein sequence ID" value="SSY80137.1"/>
    <property type="molecule type" value="Genomic_DNA"/>
</dbReference>
<organism evidence="1 2">
    <name type="scientific">Alysiella crassa</name>
    <dbReference type="NCBI Taxonomy" id="153491"/>
    <lineage>
        <taxon>Bacteria</taxon>
        <taxon>Pseudomonadati</taxon>
        <taxon>Pseudomonadota</taxon>
        <taxon>Betaproteobacteria</taxon>
        <taxon>Neisseriales</taxon>
        <taxon>Neisseriaceae</taxon>
        <taxon>Alysiella</taxon>
    </lineage>
</organism>
<accession>A0A376BT09</accession>
<name>A0A376BT09_9NEIS</name>